<evidence type="ECO:0000256" key="1">
    <source>
        <dbReference type="SAM" id="Coils"/>
    </source>
</evidence>
<dbReference type="GO" id="GO:0015562">
    <property type="term" value="F:efflux transmembrane transporter activity"/>
    <property type="evidence" value="ECO:0007669"/>
    <property type="project" value="InterPro"/>
</dbReference>
<sequence>MKSIFILLTVIFLEAPSAIASVCSLDSYFNKSMEYRSYQIQSEQNKIERQDNNYSFLPDFSVSTGQSAYNKSGFKSPEYSDAGFYLSMPIYTGGRYFLNKNKLSLSDELQLISLEKYRIDYLLSIYEKILRRNEINTLLKEYNLKQKDAEIENKHLQYLYEQGRISAFELNLKENMVENNQKNIKILRSELQLLEWSLSKEHHIPQHMFGLIDSNAIKACKRNNISSLIKKENIAEFAEAGINYELEKSTDYPSLSLSLSLRPKKGGAIRDVSIKHGNYSTSINLNIPLSGLLKLNTKKEKYSLNVNSAKLKSDKKNMELKNTKQSILNKLDNASDEILYLRKQFFLNKDKINYLKEQLRKNNDNIVLYYNEINSLDEIKRELIKKENEIELYKMHVFFIG</sequence>
<feature type="signal peptide" evidence="2">
    <location>
        <begin position="1"/>
        <end position="20"/>
    </location>
</feature>
<dbReference type="SUPFAM" id="SSF56954">
    <property type="entry name" value="Outer membrane efflux proteins (OEP)"/>
    <property type="match status" value="1"/>
</dbReference>
<keyword evidence="2" id="KW-0732">Signal</keyword>
<dbReference type="EMBL" id="AB702969">
    <property type="protein sequence ID" value="BAN82954.1"/>
    <property type="molecule type" value="Genomic_DNA"/>
</dbReference>
<dbReference type="Gene3D" id="1.20.1600.10">
    <property type="entry name" value="Outer membrane efflux proteins (OEP)"/>
    <property type="match status" value="1"/>
</dbReference>
<keyword evidence="1" id="KW-0175">Coiled coil</keyword>
<organism evidence="3">
    <name type="scientific">Escherichia coli</name>
    <dbReference type="NCBI Taxonomy" id="562"/>
    <lineage>
        <taxon>Bacteria</taxon>
        <taxon>Pseudomonadati</taxon>
        <taxon>Pseudomonadota</taxon>
        <taxon>Gammaproteobacteria</taxon>
        <taxon>Enterobacterales</taxon>
        <taxon>Enterobacteriaceae</taxon>
        <taxon>Escherichia</taxon>
    </lineage>
</organism>
<name>T2HSY4_ECOLX</name>
<dbReference type="GO" id="GO:0009279">
    <property type="term" value="C:cell outer membrane"/>
    <property type="evidence" value="ECO:0007669"/>
    <property type="project" value="UniProtKB-SubCell"/>
</dbReference>
<reference evidence="3" key="1">
    <citation type="journal article" date="2013" name="Plasmid">
        <title>Entire sequence of the colonization factor coli surface antigen 6-encoding plasmid pCss165 from an enterotoxigenic Escherichia coli clinical isolate.</title>
        <authorList>
            <person name="Wajima T."/>
            <person name="Sabui S."/>
            <person name="Kano S."/>
            <person name="Ramamurthy T."/>
            <person name="Chatterjee N.S."/>
            <person name="Hamabata T."/>
        </authorList>
    </citation>
    <scope>NUCLEOTIDE SEQUENCE</scope>
    <source>
        <strain evidence="3">4266 delta cssB::Km</strain>
        <plasmid evidence="3">pCss165Kan</plasmid>
    </source>
</reference>
<feature type="chain" id="PRO_5035236869" evidence="2">
    <location>
        <begin position="21"/>
        <end position="401"/>
    </location>
</feature>
<protein>
    <submittedName>
        <fullName evidence="3">Putative outer membrane protein</fullName>
    </submittedName>
</protein>
<proteinExistence type="predicted"/>
<evidence type="ECO:0000256" key="2">
    <source>
        <dbReference type="SAM" id="SignalP"/>
    </source>
</evidence>
<evidence type="ECO:0000313" key="3">
    <source>
        <dbReference type="EMBL" id="BAN82954.1"/>
    </source>
</evidence>
<geneLocation type="plasmid" evidence="3">
    <name>pCss165Kan</name>
</geneLocation>
<accession>T2HSY4</accession>
<keyword evidence="3" id="KW-0614">Plasmid</keyword>
<dbReference type="RefSeq" id="WP_001399279.1">
    <property type="nucleotide sequence ID" value="NC_022333.1"/>
</dbReference>
<dbReference type="AlphaFoldDB" id="T2HSY4"/>
<feature type="coiled-coil region" evidence="1">
    <location>
        <begin position="132"/>
        <end position="190"/>
    </location>
</feature>